<gene>
    <name evidence="1" type="ORF">RSSM_01291</name>
</gene>
<evidence type="ECO:0000313" key="1">
    <source>
        <dbReference type="EMBL" id="EMI57255.1"/>
    </source>
</evidence>
<sequence length="41" mass="4861">MRTGLIVRGWVVWAFWRRVCLVIPWDFTSAETVKFVSFQDG</sequence>
<name>M5U755_9BACT</name>
<proteinExistence type="predicted"/>
<dbReference type="AlphaFoldDB" id="M5U755"/>
<dbReference type="EMBL" id="ANOH01000099">
    <property type="protein sequence ID" value="EMI57255.1"/>
    <property type="molecule type" value="Genomic_DNA"/>
</dbReference>
<keyword evidence="2" id="KW-1185">Reference proteome</keyword>
<reference evidence="1 2" key="1">
    <citation type="journal article" date="2013" name="Mar. Genomics">
        <title>Expression of sulfatases in Rhodopirellula baltica and the diversity of sulfatases in the genus Rhodopirellula.</title>
        <authorList>
            <person name="Wegner C.E."/>
            <person name="Richter-Heitmann T."/>
            <person name="Klindworth A."/>
            <person name="Klockow C."/>
            <person name="Richter M."/>
            <person name="Achstetter T."/>
            <person name="Glockner F.O."/>
            <person name="Harder J."/>
        </authorList>
    </citation>
    <scope>NUCLEOTIDE SEQUENCE [LARGE SCALE GENOMIC DNA]</scope>
    <source>
        <strain evidence="1 2">SM41</strain>
    </source>
</reference>
<organism evidence="1 2">
    <name type="scientific">Rhodopirellula sallentina SM41</name>
    <dbReference type="NCBI Taxonomy" id="1263870"/>
    <lineage>
        <taxon>Bacteria</taxon>
        <taxon>Pseudomonadati</taxon>
        <taxon>Planctomycetota</taxon>
        <taxon>Planctomycetia</taxon>
        <taxon>Pirellulales</taxon>
        <taxon>Pirellulaceae</taxon>
        <taxon>Rhodopirellula</taxon>
    </lineage>
</organism>
<protein>
    <submittedName>
        <fullName evidence="1">Uncharacterized protein</fullName>
    </submittedName>
</protein>
<accession>M5U755</accession>
<comment type="caution">
    <text evidence="1">The sequence shown here is derived from an EMBL/GenBank/DDBJ whole genome shotgun (WGS) entry which is preliminary data.</text>
</comment>
<dbReference type="Proteomes" id="UP000011885">
    <property type="component" value="Unassembled WGS sequence"/>
</dbReference>
<evidence type="ECO:0000313" key="2">
    <source>
        <dbReference type="Proteomes" id="UP000011885"/>
    </source>
</evidence>